<dbReference type="EMBL" id="JBFXLU010000203">
    <property type="protein sequence ID" value="KAL2835498.1"/>
    <property type="molecule type" value="Genomic_DNA"/>
</dbReference>
<dbReference type="Pfam" id="PF04082">
    <property type="entry name" value="Fungal_trans"/>
    <property type="match status" value="1"/>
</dbReference>
<keyword evidence="10" id="KW-1185">Reference proteome</keyword>
<feature type="compositionally biased region" description="Polar residues" evidence="7">
    <location>
        <begin position="258"/>
        <end position="270"/>
    </location>
</feature>
<keyword evidence="6" id="KW-0539">Nucleus</keyword>
<feature type="domain" description="Xylanolytic transcriptional activator regulatory" evidence="8">
    <location>
        <begin position="193"/>
        <end position="264"/>
    </location>
</feature>
<dbReference type="InterPro" id="IPR007219">
    <property type="entry name" value="XnlR_reg_dom"/>
</dbReference>
<evidence type="ECO:0000313" key="10">
    <source>
        <dbReference type="Proteomes" id="UP001610446"/>
    </source>
</evidence>
<keyword evidence="2" id="KW-0862">Zinc</keyword>
<evidence type="ECO:0000256" key="4">
    <source>
        <dbReference type="ARBA" id="ARBA00023125"/>
    </source>
</evidence>
<dbReference type="CDD" id="cd12148">
    <property type="entry name" value="fungal_TF_MHR"/>
    <property type="match status" value="1"/>
</dbReference>
<evidence type="ECO:0000256" key="1">
    <source>
        <dbReference type="ARBA" id="ARBA00022723"/>
    </source>
</evidence>
<dbReference type="Proteomes" id="UP001610446">
    <property type="component" value="Unassembled WGS sequence"/>
</dbReference>
<name>A0ABR4J8Y7_9EURO</name>
<evidence type="ECO:0000256" key="5">
    <source>
        <dbReference type="ARBA" id="ARBA00023163"/>
    </source>
</evidence>
<evidence type="ECO:0000313" key="9">
    <source>
        <dbReference type="EMBL" id="KAL2835498.1"/>
    </source>
</evidence>
<dbReference type="InterPro" id="IPR051430">
    <property type="entry name" value="Fungal_TF_Env_Response"/>
</dbReference>
<dbReference type="PANTHER" id="PTHR31944:SF131">
    <property type="entry name" value="HEME-RESPONSIVE ZINC FINGER TRANSCRIPTION FACTOR HAP1"/>
    <property type="match status" value="1"/>
</dbReference>
<evidence type="ECO:0000256" key="2">
    <source>
        <dbReference type="ARBA" id="ARBA00022833"/>
    </source>
</evidence>
<comment type="caution">
    <text evidence="9">The sequence shown here is derived from an EMBL/GenBank/DDBJ whole genome shotgun (WGS) entry which is preliminary data.</text>
</comment>
<keyword evidence="3" id="KW-0805">Transcription regulation</keyword>
<dbReference type="PANTHER" id="PTHR31944">
    <property type="entry name" value="HEME-RESPONSIVE ZINC FINGER TRANSCRIPTION FACTOR HAP1"/>
    <property type="match status" value="1"/>
</dbReference>
<evidence type="ECO:0000256" key="6">
    <source>
        <dbReference type="ARBA" id="ARBA00023242"/>
    </source>
</evidence>
<evidence type="ECO:0000259" key="8">
    <source>
        <dbReference type="Pfam" id="PF04082"/>
    </source>
</evidence>
<reference evidence="9 10" key="1">
    <citation type="submission" date="2024-07" db="EMBL/GenBank/DDBJ databases">
        <title>Section-level genome sequencing and comparative genomics of Aspergillus sections Usti and Cavernicolus.</title>
        <authorList>
            <consortium name="Lawrence Berkeley National Laboratory"/>
            <person name="Nybo J.L."/>
            <person name="Vesth T.C."/>
            <person name="Theobald S."/>
            <person name="Frisvad J.C."/>
            <person name="Larsen T.O."/>
            <person name="Kjaerboelling I."/>
            <person name="Rothschild-Mancinelli K."/>
            <person name="Lyhne E.K."/>
            <person name="Kogle M.E."/>
            <person name="Barry K."/>
            <person name="Clum A."/>
            <person name="Na H."/>
            <person name="Ledsgaard L."/>
            <person name="Lin J."/>
            <person name="Lipzen A."/>
            <person name="Kuo A."/>
            <person name="Riley R."/>
            <person name="Mondo S."/>
            <person name="Labutti K."/>
            <person name="Haridas S."/>
            <person name="Pangalinan J."/>
            <person name="Salamov A.A."/>
            <person name="Simmons B.A."/>
            <person name="Magnuson J.K."/>
            <person name="Chen J."/>
            <person name="Drula E."/>
            <person name="Henrissat B."/>
            <person name="Wiebenga A."/>
            <person name="Lubbers R.J."/>
            <person name="Gomes A.C."/>
            <person name="Makela M.R."/>
            <person name="Stajich J."/>
            <person name="Grigoriev I.V."/>
            <person name="Mortensen U.H."/>
            <person name="De Vries R.P."/>
            <person name="Baker S.E."/>
            <person name="Andersen M.R."/>
        </authorList>
    </citation>
    <scope>NUCLEOTIDE SEQUENCE [LARGE SCALE GENOMIC DNA]</scope>
    <source>
        <strain evidence="9 10">CBS 123904</strain>
    </source>
</reference>
<evidence type="ECO:0000256" key="3">
    <source>
        <dbReference type="ARBA" id="ARBA00023015"/>
    </source>
</evidence>
<keyword evidence="4" id="KW-0238">DNA-binding</keyword>
<organism evidence="9 10">
    <name type="scientific">Aspergillus pseudoustus</name>
    <dbReference type="NCBI Taxonomy" id="1810923"/>
    <lineage>
        <taxon>Eukaryota</taxon>
        <taxon>Fungi</taxon>
        <taxon>Dikarya</taxon>
        <taxon>Ascomycota</taxon>
        <taxon>Pezizomycotina</taxon>
        <taxon>Eurotiomycetes</taxon>
        <taxon>Eurotiomycetidae</taxon>
        <taxon>Eurotiales</taxon>
        <taxon>Aspergillaceae</taxon>
        <taxon>Aspergillus</taxon>
        <taxon>Aspergillus subgen. Nidulantes</taxon>
    </lineage>
</organism>
<proteinExistence type="predicted"/>
<protein>
    <recommendedName>
        <fullName evidence="8">Xylanolytic transcriptional activator regulatory domain-containing protein</fullName>
    </recommendedName>
</protein>
<gene>
    <name evidence="9" type="ORF">BJY01DRAFT_238821</name>
</gene>
<evidence type="ECO:0000256" key="7">
    <source>
        <dbReference type="SAM" id="MobiDB-lite"/>
    </source>
</evidence>
<feature type="region of interest" description="Disordered" evidence="7">
    <location>
        <begin position="247"/>
        <end position="270"/>
    </location>
</feature>
<sequence length="340" mass="39116">MTHSKRHETVTKIYGYSHALNYYQQIRHTFTSAATQLLINMKIKSKNPAVNRLHDEIYLLTNDQYQLQPLPQAIDIGLADNLRSEILHRVLNIPSFIGEYNCHWTNPGSTPTPFLAQLLLVITTAASFHYELSIGSTSKHGVHDHETNWIAAAQLWLSSLSTNIRSPQPQDLIATHCLLLIANRANYVEEGYHRECALTAKISPYHREIRRRLWMTIVKLDRQTCVERGMPPTVRKEDFDILSPLNIDDEKLHESDESTPGTSLKTMPPTTYTETSFQAVLYLSLPVRLKTCAFFKESHNDNEEQEQYNFDSVLHSQEELDQALQEVSPRNNPRENPRQQ</sequence>
<keyword evidence="1" id="KW-0479">Metal-binding</keyword>
<feature type="region of interest" description="Disordered" evidence="7">
    <location>
        <begin position="304"/>
        <end position="340"/>
    </location>
</feature>
<accession>A0ABR4J8Y7</accession>
<keyword evidence="5" id="KW-0804">Transcription</keyword>